<reference evidence="1 2" key="1">
    <citation type="submission" date="2018-08" db="EMBL/GenBank/DDBJ databases">
        <title>Genomic Encyclopedia of Archaeal and Bacterial Type Strains, Phase II (KMG-II): from individual species to whole genera.</title>
        <authorList>
            <person name="Goeker M."/>
        </authorList>
    </citation>
    <scope>NUCLEOTIDE SEQUENCE [LARGE SCALE GENOMIC DNA]</scope>
    <source>
        <strain evidence="1 2">DSM 45791</strain>
    </source>
</reference>
<gene>
    <name evidence="1" type="ORF">BCF44_12831</name>
</gene>
<accession>A0A3E0GU45</accession>
<dbReference type="OrthoDB" id="5572373at2"/>
<dbReference type="Proteomes" id="UP000256269">
    <property type="component" value="Unassembled WGS sequence"/>
</dbReference>
<dbReference type="SUPFAM" id="SSF160631">
    <property type="entry name" value="SMI1/KNR4-like"/>
    <property type="match status" value="1"/>
</dbReference>
<evidence type="ECO:0008006" key="3">
    <source>
        <dbReference type="Google" id="ProtNLM"/>
    </source>
</evidence>
<dbReference type="InterPro" id="IPR037883">
    <property type="entry name" value="Knr4/Smi1-like_sf"/>
</dbReference>
<dbReference type="EMBL" id="QUNO01000028">
    <property type="protein sequence ID" value="REH27728.1"/>
    <property type="molecule type" value="Genomic_DNA"/>
</dbReference>
<protein>
    <recommendedName>
        <fullName evidence="3">SUKH superfamily protein</fullName>
    </recommendedName>
</protein>
<evidence type="ECO:0000313" key="2">
    <source>
        <dbReference type="Proteomes" id="UP000256269"/>
    </source>
</evidence>
<organism evidence="1 2">
    <name type="scientific">Kutzneria buriramensis</name>
    <dbReference type="NCBI Taxonomy" id="1045776"/>
    <lineage>
        <taxon>Bacteria</taxon>
        <taxon>Bacillati</taxon>
        <taxon>Actinomycetota</taxon>
        <taxon>Actinomycetes</taxon>
        <taxon>Pseudonocardiales</taxon>
        <taxon>Pseudonocardiaceae</taxon>
        <taxon>Kutzneria</taxon>
    </lineage>
</organism>
<keyword evidence="2" id="KW-1185">Reference proteome</keyword>
<name>A0A3E0GU45_9PSEU</name>
<dbReference type="RefSeq" id="WP_116181571.1">
    <property type="nucleotide sequence ID" value="NZ_CP144375.1"/>
</dbReference>
<comment type="caution">
    <text evidence="1">The sequence shown here is derived from an EMBL/GenBank/DDBJ whole genome shotgun (WGS) entry which is preliminary data.</text>
</comment>
<sequence>MEQLRALPGPAEPRDAGVGWDAVRRQVGSSLPPDFQDFVDTYGPCAVGALELVRLGRGGFLAGVTWEYERVRLLRHLWPEPGCAETTYPLFPEAGGLIPWATDGTTRYYWRPVGADPATWPVVMIPSHGGEVREVARSATDIILDFAAAGATMKATPLADDVAWLEMPLPDVPQVHGFLPQDYERLVAEYGPGTFGGVFRLLTPGGPDGFDSTSPRSLPAALSDPSGVVPWGEFTSGETCWWAPSWWTPNGWPVVVLDADGVGWQRLPYTATGFLHRWLAGLLDLPVLKARPEDTSFRSVAGTAATVHVPPMADTPGEDAPPHCAHLMSVVGPPPAPTVIDWSQVETELGSGLPVAYKWIAERYGRGTFADGLQVHWPSAAFPTDLVSEHRDLCETYRDIQDMDEDVLPGVGWFPDSGGLLHWAKVHNGGNVFWWDTSASDPDDWTVVVGYHEWEEWKPTPYRTAEFLVRYFTGTLGDLSSRRTAHLPPVFLPDDQRTREVAPRW</sequence>
<proteinExistence type="predicted"/>
<evidence type="ECO:0000313" key="1">
    <source>
        <dbReference type="EMBL" id="REH27728.1"/>
    </source>
</evidence>
<dbReference type="AlphaFoldDB" id="A0A3E0GU45"/>